<evidence type="ECO:0000313" key="2">
    <source>
        <dbReference type="Proteomes" id="UP000178086"/>
    </source>
</evidence>
<dbReference type="Proteomes" id="UP000178086">
    <property type="component" value="Unassembled WGS sequence"/>
</dbReference>
<gene>
    <name evidence="1" type="ORF">A2074_07000</name>
</gene>
<proteinExistence type="predicted"/>
<sequence>MRRGDFFINALIFDIGYNNHGEKVYKGDSKFMASHDRTEQLERDLHISEETVRALYDRMKELERIARAADKYRRLLCGGSRNSEIEEYRKTVRELDQALRSLNSSGLLTKV</sequence>
<organism evidence="1 2">
    <name type="scientific">Candidatus Aquicultor primus</name>
    <dbReference type="NCBI Taxonomy" id="1797195"/>
    <lineage>
        <taxon>Bacteria</taxon>
        <taxon>Bacillati</taxon>
        <taxon>Actinomycetota</taxon>
        <taxon>Candidatus Aquicultoria</taxon>
        <taxon>Candidatus Aquicultorales</taxon>
        <taxon>Candidatus Aquicultoraceae</taxon>
        <taxon>Candidatus Aquicultor</taxon>
    </lineage>
</organism>
<accession>A0A1F2UJY7</accession>
<protein>
    <submittedName>
        <fullName evidence="1">Uncharacterized protein</fullName>
    </submittedName>
</protein>
<dbReference type="AlphaFoldDB" id="A0A1F2UJY7"/>
<name>A0A1F2UJY7_9ACTN</name>
<evidence type="ECO:0000313" key="1">
    <source>
        <dbReference type="EMBL" id="OFW33318.1"/>
    </source>
</evidence>
<reference evidence="1 2" key="1">
    <citation type="journal article" date="2016" name="Nat. Commun.">
        <title>Thousands of microbial genomes shed light on interconnected biogeochemical processes in an aquifer system.</title>
        <authorList>
            <person name="Anantharaman K."/>
            <person name="Brown C.T."/>
            <person name="Hug L.A."/>
            <person name="Sharon I."/>
            <person name="Castelle C.J."/>
            <person name="Probst A.J."/>
            <person name="Thomas B.C."/>
            <person name="Singh A."/>
            <person name="Wilkins M.J."/>
            <person name="Karaoz U."/>
            <person name="Brodie E.L."/>
            <person name="Williams K.H."/>
            <person name="Hubbard S.S."/>
            <person name="Banfield J.F."/>
        </authorList>
    </citation>
    <scope>NUCLEOTIDE SEQUENCE [LARGE SCALE GENOMIC DNA]</scope>
</reference>
<comment type="caution">
    <text evidence="1">The sequence shown here is derived from an EMBL/GenBank/DDBJ whole genome shotgun (WGS) entry which is preliminary data.</text>
</comment>
<dbReference type="EMBL" id="MELI01000070">
    <property type="protein sequence ID" value="OFW33318.1"/>
    <property type="molecule type" value="Genomic_DNA"/>
</dbReference>